<feature type="domain" description="DUF4394" evidence="1">
    <location>
        <begin position="59"/>
        <end position="289"/>
    </location>
</feature>
<evidence type="ECO:0000313" key="2">
    <source>
        <dbReference type="EMBL" id="RRA99843.1"/>
    </source>
</evidence>
<dbReference type="InterPro" id="IPR015943">
    <property type="entry name" value="WD40/YVTN_repeat-like_dom_sf"/>
</dbReference>
<keyword evidence="3" id="KW-1185">Reference proteome</keyword>
<feature type="domain" description="DUF4394" evidence="1">
    <location>
        <begin position="320"/>
        <end position="518"/>
    </location>
</feature>
<dbReference type="AlphaFoldDB" id="A0A3P1BH01"/>
<dbReference type="InterPro" id="IPR025507">
    <property type="entry name" value="DUF4394"/>
</dbReference>
<protein>
    <submittedName>
        <fullName evidence="2">DUF4394 domain-containing protein</fullName>
    </submittedName>
</protein>
<dbReference type="PROSITE" id="PS51257">
    <property type="entry name" value="PROKAR_LIPOPROTEIN"/>
    <property type="match status" value="1"/>
</dbReference>
<dbReference type="SUPFAM" id="SSF82171">
    <property type="entry name" value="DPP6 N-terminal domain-like"/>
    <property type="match status" value="1"/>
</dbReference>
<evidence type="ECO:0000313" key="3">
    <source>
        <dbReference type="Proteomes" id="UP000271925"/>
    </source>
</evidence>
<proteinExistence type="predicted"/>
<dbReference type="InterPro" id="IPR011044">
    <property type="entry name" value="Quino_amine_DH_bsu"/>
</dbReference>
<gene>
    <name evidence="2" type="ORF">EHT25_24735</name>
</gene>
<dbReference type="Gene3D" id="2.130.10.10">
    <property type="entry name" value="YVTN repeat-like/Quinoprotein amine dehydrogenase"/>
    <property type="match status" value="1"/>
</dbReference>
<organism evidence="2 3">
    <name type="scientific">Larkinella rosea</name>
    <dbReference type="NCBI Taxonomy" id="2025312"/>
    <lineage>
        <taxon>Bacteria</taxon>
        <taxon>Pseudomonadati</taxon>
        <taxon>Bacteroidota</taxon>
        <taxon>Cytophagia</taxon>
        <taxon>Cytophagales</taxon>
        <taxon>Spirosomataceae</taxon>
        <taxon>Larkinella</taxon>
    </lineage>
</organism>
<comment type="caution">
    <text evidence="2">The sequence shown here is derived from an EMBL/GenBank/DDBJ whole genome shotgun (WGS) entry which is preliminary data.</text>
</comment>
<dbReference type="SUPFAM" id="SSF50969">
    <property type="entry name" value="YVTN repeat-like/Quinoprotein amine dehydrogenase"/>
    <property type="match status" value="1"/>
</dbReference>
<dbReference type="Pfam" id="PF14339">
    <property type="entry name" value="DUF4394"/>
    <property type="match status" value="2"/>
</dbReference>
<dbReference type="EMBL" id="RQJO01000011">
    <property type="protein sequence ID" value="RRA99843.1"/>
    <property type="molecule type" value="Genomic_DNA"/>
</dbReference>
<name>A0A3P1BH01_9BACT</name>
<dbReference type="Proteomes" id="UP000271925">
    <property type="component" value="Unassembled WGS sequence"/>
</dbReference>
<sequence>MTIDMKIVHTLSFHTLRFCLLVSFVIQSCDDHRIPTDPSNLPGLPTSVFYALADNNTVYEMDMREPTKMGNPVGITTLEPDEKLIAIDFRPATGQLFALSDRNVFYTVYIDLNRPSRPSVPLNPQSAVKAPAVVPIYGFDFNPVTDQMRVVSNSGENLLLDPRTGLVDPKTGKASGGATPYVGGIAYSNNYSGATNTTLYGIDTKDDKLVRYENADASAVQAVGDLGADIDEVGGFDISPKSYRSQGREYGIASIRRGNAWELDYVDLATGKLHKLGDLPTGKKILGIAFPTPVAYGLTSDHKLLAFNPVTFTFTKGYIHEKPITGLPQGVSLLGLDFSVEVAPKLVALGSNSTTYEINTVTGTATELYKMKNYSLDLTGNPAFGLDFEPYSNKLYVVSSDRKNYYAINLSLQGSTALVPAFTLNGNPQGLDAIAFSSNYQNMANADNTELFGIDSETGTLYKKSQLTSALTKLGVFAGKMDKMNGFDIGGYIESGYGLMTVDGASRFFIVSTGNGASVSVPFPYANVSGFTLGQNLYNMVP</sequence>
<reference evidence="2 3" key="1">
    <citation type="submission" date="2018-11" db="EMBL/GenBank/DDBJ databases">
        <authorList>
            <person name="Zhou Z."/>
            <person name="Wang G."/>
        </authorList>
    </citation>
    <scope>NUCLEOTIDE SEQUENCE [LARGE SCALE GENOMIC DNA]</scope>
    <source>
        <strain evidence="2 3">KCTC52004</strain>
    </source>
</reference>
<accession>A0A3P1BH01</accession>
<evidence type="ECO:0000259" key="1">
    <source>
        <dbReference type="Pfam" id="PF14339"/>
    </source>
</evidence>
<dbReference type="OrthoDB" id="907874at2"/>